<evidence type="ECO:0000313" key="3">
    <source>
        <dbReference type="Proteomes" id="UP000078397"/>
    </source>
</evidence>
<dbReference type="OrthoDB" id="5275938at2759"/>
<proteinExistence type="predicted"/>
<accession>A0A179FXK3</accession>
<dbReference type="PROSITE" id="PS50097">
    <property type="entry name" value="BTB"/>
    <property type="match status" value="1"/>
</dbReference>
<dbReference type="Pfam" id="PF00651">
    <property type="entry name" value="BTB"/>
    <property type="match status" value="1"/>
</dbReference>
<comment type="caution">
    <text evidence="2">The sequence shown here is derived from an EMBL/GenBank/DDBJ whole genome shotgun (WGS) entry which is preliminary data.</text>
</comment>
<dbReference type="GeneID" id="28846053"/>
<dbReference type="STRING" id="1380566.A0A179FXK3"/>
<evidence type="ECO:0000259" key="1">
    <source>
        <dbReference type="PROSITE" id="PS50097"/>
    </source>
</evidence>
<dbReference type="RefSeq" id="XP_018146368.2">
    <property type="nucleotide sequence ID" value="XM_018282059.2"/>
</dbReference>
<dbReference type="Gene3D" id="3.30.710.10">
    <property type="entry name" value="Potassium Channel Kv1.1, Chain A"/>
    <property type="match status" value="1"/>
</dbReference>
<dbReference type="Proteomes" id="UP000078397">
    <property type="component" value="Unassembled WGS sequence"/>
</dbReference>
<gene>
    <name evidence="2" type="ORF">VFPPC_02408</name>
</gene>
<dbReference type="AlphaFoldDB" id="A0A179FXK3"/>
<dbReference type="InterPro" id="IPR000210">
    <property type="entry name" value="BTB/POZ_dom"/>
</dbReference>
<dbReference type="SUPFAM" id="SSF54695">
    <property type="entry name" value="POZ domain"/>
    <property type="match status" value="1"/>
</dbReference>
<protein>
    <submittedName>
        <fullName evidence="2">Nuclear pore protein-like protein</fullName>
    </submittedName>
</protein>
<sequence>MSNQSNCIDPRGDVSLKIKTPEKEVTAVFLACSRALARASPVFDRMLYGNFAEAKSNNSNTTDWIVKLEDEKPAPMETFLNLAHSNFARIPKTFSIDNLYDLVVLTHYYDATHLLAPWIETWLSSVGEIVRDASDIMSKMIWITWELGRKEQFTIIARRMLMEAKEPWPSAADDSEAIQAPPYIIGIQRINAVRNQTIQELLDIIRDMVGKLIIVDEQPRWCRHATWMGHHRCESMLLGSMTFCLARAGLWPVPEVSLLEMSLVDLHRTLTSLIIHDIGETSEKPVIDHRECNPGPYLLDKVQRVMSNIPSTVTDYHFKCLDERAKSLK</sequence>
<dbReference type="EMBL" id="LSBJ02000002">
    <property type="protein sequence ID" value="OAQ69831.2"/>
    <property type="molecule type" value="Genomic_DNA"/>
</dbReference>
<feature type="domain" description="BTB" evidence="1">
    <location>
        <begin position="12"/>
        <end position="92"/>
    </location>
</feature>
<name>A0A179FXK3_METCM</name>
<dbReference type="InterPro" id="IPR011333">
    <property type="entry name" value="SKP1/BTB/POZ_sf"/>
</dbReference>
<organism evidence="2 3">
    <name type="scientific">Pochonia chlamydosporia 170</name>
    <dbReference type="NCBI Taxonomy" id="1380566"/>
    <lineage>
        <taxon>Eukaryota</taxon>
        <taxon>Fungi</taxon>
        <taxon>Dikarya</taxon>
        <taxon>Ascomycota</taxon>
        <taxon>Pezizomycotina</taxon>
        <taxon>Sordariomycetes</taxon>
        <taxon>Hypocreomycetidae</taxon>
        <taxon>Hypocreales</taxon>
        <taxon>Clavicipitaceae</taxon>
        <taxon>Pochonia</taxon>
    </lineage>
</organism>
<reference evidence="2 3" key="1">
    <citation type="journal article" date="2016" name="PLoS Pathog.">
        <title>Biosynthesis of antibiotic leucinostatins in bio-control fungus Purpureocillium lilacinum and their inhibition on phytophthora revealed by genome mining.</title>
        <authorList>
            <person name="Wang G."/>
            <person name="Liu Z."/>
            <person name="Lin R."/>
            <person name="Li E."/>
            <person name="Mao Z."/>
            <person name="Ling J."/>
            <person name="Yang Y."/>
            <person name="Yin W.B."/>
            <person name="Xie B."/>
        </authorList>
    </citation>
    <scope>NUCLEOTIDE SEQUENCE [LARGE SCALE GENOMIC DNA]</scope>
    <source>
        <strain evidence="2">170</strain>
    </source>
</reference>
<keyword evidence="3" id="KW-1185">Reference proteome</keyword>
<evidence type="ECO:0000313" key="2">
    <source>
        <dbReference type="EMBL" id="OAQ69831.2"/>
    </source>
</evidence>
<dbReference type="KEGG" id="pchm:VFPPC_02408"/>